<dbReference type="PANTHER" id="PTHR33546">
    <property type="entry name" value="LARGE, MULTIFUNCTIONAL SECRETED PROTEIN-RELATED"/>
    <property type="match status" value="1"/>
</dbReference>
<dbReference type="AlphaFoldDB" id="A0A517RLS4"/>
<sequence length="254" mass="29007">MTGLRKGFHILIVVLFLGTAYHTYGNLVEEYKNGLIWKEPTVVTANPNQPPSDAIVLFDGKNLDQWKGGDKWKIKDGYAITTAQDIETKQSFGDCQLHLEWATPEKIEGKGQGRGNSGVFLMGKYEVQILDSYQNKTYFDGQAGSIYKQYPPMVNVCRKPGEWQTYDIIFNAPRFNVYGQLVKPAYVTVIQNGVVVQNHTELQGATFYHQPPFYTAHEEKLPIQLQFHRNDTRFRNIWVREIAEVQPIGCVCPE</sequence>
<dbReference type="InterPro" id="IPR010496">
    <property type="entry name" value="AL/BT2_dom"/>
</dbReference>
<evidence type="ECO:0000259" key="2">
    <source>
        <dbReference type="Pfam" id="PF06439"/>
    </source>
</evidence>
<dbReference type="OrthoDB" id="176168at2"/>
<dbReference type="Pfam" id="PF06439">
    <property type="entry name" value="3keto-disac_hyd"/>
    <property type="match status" value="1"/>
</dbReference>
<dbReference type="EMBL" id="CP036269">
    <property type="protein sequence ID" value="QDT44829.1"/>
    <property type="molecule type" value="Genomic_DNA"/>
</dbReference>
<dbReference type="RefSeq" id="WP_145220584.1">
    <property type="nucleotide sequence ID" value="NZ_CP036269.1"/>
</dbReference>
<evidence type="ECO:0000256" key="1">
    <source>
        <dbReference type="SAM" id="Phobius"/>
    </source>
</evidence>
<gene>
    <name evidence="3" type="ORF">Pan241w_49450</name>
</gene>
<protein>
    <recommendedName>
        <fullName evidence="2">3-keto-alpha-glucoside-1,2-lyase/3-keto-2-hydroxy-glucal hydratase domain-containing protein</fullName>
    </recommendedName>
</protein>
<feature type="transmembrane region" description="Helical" evidence="1">
    <location>
        <begin position="7"/>
        <end position="24"/>
    </location>
</feature>
<reference evidence="3 4" key="1">
    <citation type="submission" date="2019-02" db="EMBL/GenBank/DDBJ databases">
        <title>Deep-cultivation of Planctomycetes and their phenomic and genomic characterization uncovers novel biology.</title>
        <authorList>
            <person name="Wiegand S."/>
            <person name="Jogler M."/>
            <person name="Boedeker C."/>
            <person name="Pinto D."/>
            <person name="Vollmers J."/>
            <person name="Rivas-Marin E."/>
            <person name="Kohn T."/>
            <person name="Peeters S.H."/>
            <person name="Heuer A."/>
            <person name="Rast P."/>
            <person name="Oberbeckmann S."/>
            <person name="Bunk B."/>
            <person name="Jeske O."/>
            <person name="Meyerdierks A."/>
            <person name="Storesund J.E."/>
            <person name="Kallscheuer N."/>
            <person name="Luecker S."/>
            <person name="Lage O.M."/>
            <person name="Pohl T."/>
            <person name="Merkel B.J."/>
            <person name="Hornburger P."/>
            <person name="Mueller R.-W."/>
            <person name="Bruemmer F."/>
            <person name="Labrenz M."/>
            <person name="Spormann A.M."/>
            <person name="Op den Camp H."/>
            <person name="Overmann J."/>
            <person name="Amann R."/>
            <person name="Jetten M.S.M."/>
            <person name="Mascher T."/>
            <person name="Medema M.H."/>
            <person name="Devos D.P."/>
            <person name="Kaster A.-K."/>
            <person name="Ovreas L."/>
            <person name="Rohde M."/>
            <person name="Galperin M.Y."/>
            <person name="Jogler C."/>
        </authorList>
    </citation>
    <scope>NUCLEOTIDE SEQUENCE [LARGE SCALE GENOMIC DNA]</scope>
    <source>
        <strain evidence="3 4">Pan241w</strain>
    </source>
</reference>
<keyword evidence="4" id="KW-1185">Reference proteome</keyword>
<keyword evidence="1" id="KW-1133">Transmembrane helix</keyword>
<proteinExistence type="predicted"/>
<organism evidence="3 4">
    <name type="scientific">Gimesia alba</name>
    <dbReference type="NCBI Taxonomy" id="2527973"/>
    <lineage>
        <taxon>Bacteria</taxon>
        <taxon>Pseudomonadati</taxon>
        <taxon>Planctomycetota</taxon>
        <taxon>Planctomycetia</taxon>
        <taxon>Planctomycetales</taxon>
        <taxon>Planctomycetaceae</taxon>
        <taxon>Gimesia</taxon>
    </lineage>
</organism>
<name>A0A517RLS4_9PLAN</name>
<evidence type="ECO:0000313" key="3">
    <source>
        <dbReference type="EMBL" id="QDT44829.1"/>
    </source>
</evidence>
<dbReference type="Proteomes" id="UP000317171">
    <property type="component" value="Chromosome"/>
</dbReference>
<accession>A0A517RLS4</accession>
<dbReference type="Gene3D" id="2.60.120.560">
    <property type="entry name" value="Exo-inulinase, domain 1"/>
    <property type="match status" value="1"/>
</dbReference>
<dbReference type="GO" id="GO:0016787">
    <property type="term" value="F:hydrolase activity"/>
    <property type="evidence" value="ECO:0007669"/>
    <property type="project" value="InterPro"/>
</dbReference>
<dbReference type="KEGG" id="gaz:Pan241w_49450"/>
<keyword evidence="1" id="KW-0472">Membrane</keyword>
<keyword evidence="1" id="KW-0812">Transmembrane</keyword>
<evidence type="ECO:0000313" key="4">
    <source>
        <dbReference type="Proteomes" id="UP000317171"/>
    </source>
</evidence>
<dbReference type="PANTHER" id="PTHR33546:SF1">
    <property type="entry name" value="LARGE, MULTIFUNCTIONAL SECRETED PROTEIN"/>
    <property type="match status" value="1"/>
</dbReference>
<feature type="domain" description="3-keto-alpha-glucoside-1,2-lyase/3-keto-2-hydroxy-glucal hydratase" evidence="2">
    <location>
        <begin position="54"/>
        <end position="240"/>
    </location>
</feature>